<dbReference type="GO" id="GO:0015105">
    <property type="term" value="F:arsenite transmembrane transporter activity"/>
    <property type="evidence" value="ECO:0007669"/>
    <property type="project" value="InterPro"/>
</dbReference>
<evidence type="ECO:0000256" key="4">
    <source>
        <dbReference type="ARBA" id="ARBA00022475"/>
    </source>
</evidence>
<evidence type="ECO:0000256" key="1">
    <source>
        <dbReference type="ARBA" id="ARBA00004651"/>
    </source>
</evidence>
<evidence type="ECO:0000256" key="3">
    <source>
        <dbReference type="ARBA" id="ARBA00022448"/>
    </source>
</evidence>
<dbReference type="PANTHER" id="PTHR43568:SF1">
    <property type="entry name" value="P PROTEIN"/>
    <property type="match status" value="1"/>
</dbReference>
<dbReference type="InterPro" id="IPR000802">
    <property type="entry name" value="Arsenical_pump_ArsB"/>
</dbReference>
<evidence type="ECO:0000259" key="9">
    <source>
        <dbReference type="Pfam" id="PF03600"/>
    </source>
</evidence>
<keyword evidence="3" id="KW-0813">Transport</keyword>
<feature type="transmembrane region" description="Helical" evidence="8">
    <location>
        <begin position="180"/>
        <end position="206"/>
    </location>
</feature>
<organism evidence="10 11">
    <name type="scientific">candidate division TA06 bacterium</name>
    <dbReference type="NCBI Taxonomy" id="2250710"/>
    <lineage>
        <taxon>Bacteria</taxon>
        <taxon>Bacteria division TA06</taxon>
    </lineage>
</organism>
<comment type="caution">
    <text evidence="10">The sequence shown here is derived from an EMBL/GenBank/DDBJ whole genome shotgun (WGS) entry which is preliminary data.</text>
</comment>
<dbReference type="CDD" id="cd01116">
    <property type="entry name" value="P_permease"/>
    <property type="match status" value="1"/>
</dbReference>
<evidence type="ECO:0000256" key="6">
    <source>
        <dbReference type="ARBA" id="ARBA00022989"/>
    </source>
</evidence>
<keyword evidence="7 8" id="KW-0472">Membrane</keyword>
<feature type="transmembrane region" description="Helical" evidence="8">
    <location>
        <begin position="374"/>
        <end position="400"/>
    </location>
</feature>
<sequence length="445" mass="48414">MVYPAATFIIRKTILVHTLILLAIVLITYIFIVTEKFHRTTVVLFSSSVIVGLRYLTPRQAWEQYIDYNTLGLLAGMMMIVAIMRKSGIFQFVAIKLAKLSRGNIWLIFVFLMLMTAFMSAVLDNITTVLLVGPILLLIADGLGINPIPFLVGAIIAANLGGASTLIGDPPNMLIATSSGLSFVSFLANMAPVAAILLALTVPLLWAVSRKSLKTRAPRGLSILAFDESKAVTDWPLLRKSLAVFTLTVIFFVIHSFLHLTPSVVAIAGAVVLLFISGVKPEEVFRDIQWSSLLFIVGLFIVVGALDKQGLMSSFASSIVSMADQLPEVALIILWMSFITSALLSSIPTAAAMIPLIKHLGVQMSLSPQEMVPLWWALALGVAIGGSSTLVGGISNIVVAGMSEKLGRAEAKLTYWRYGRIAAPMMLACLLVATFYLYLRYFTRW</sequence>
<proteinExistence type="inferred from homology"/>
<keyword evidence="6 8" id="KW-1133">Transmembrane helix</keyword>
<keyword evidence="4" id="KW-1003">Cell membrane</keyword>
<dbReference type="PRINTS" id="PR00758">
    <property type="entry name" value="ARSENICPUMP"/>
</dbReference>
<feature type="transmembrane region" description="Helical" evidence="8">
    <location>
        <begin position="68"/>
        <end position="85"/>
    </location>
</feature>
<keyword evidence="5 8" id="KW-0812">Transmembrane</keyword>
<feature type="transmembrane region" description="Helical" evidence="8">
    <location>
        <begin position="243"/>
        <end position="276"/>
    </location>
</feature>
<protein>
    <recommendedName>
        <fullName evidence="9">Citrate transporter-like domain-containing protein</fullName>
    </recommendedName>
</protein>
<evidence type="ECO:0000256" key="8">
    <source>
        <dbReference type="SAM" id="Phobius"/>
    </source>
</evidence>
<gene>
    <name evidence="10" type="ORF">E3J62_08665</name>
</gene>
<feature type="transmembrane region" description="Helical" evidence="8">
    <location>
        <begin position="421"/>
        <end position="439"/>
    </location>
</feature>
<feature type="transmembrane region" description="Helical" evidence="8">
    <location>
        <begin position="105"/>
        <end position="123"/>
    </location>
</feature>
<reference evidence="10 11" key="1">
    <citation type="submission" date="2019-03" db="EMBL/GenBank/DDBJ databases">
        <title>Metabolic potential of uncultured bacteria and archaea associated with petroleum seepage in deep-sea sediments.</title>
        <authorList>
            <person name="Dong X."/>
            <person name="Hubert C."/>
        </authorList>
    </citation>
    <scope>NUCLEOTIDE SEQUENCE [LARGE SCALE GENOMIC DNA]</scope>
    <source>
        <strain evidence="10">E44_bin18</strain>
    </source>
</reference>
<dbReference type="AlphaFoldDB" id="A0A523UR79"/>
<dbReference type="PANTHER" id="PTHR43568">
    <property type="entry name" value="P PROTEIN"/>
    <property type="match status" value="1"/>
</dbReference>
<dbReference type="EMBL" id="SOJN01000098">
    <property type="protein sequence ID" value="TET45042.1"/>
    <property type="molecule type" value="Genomic_DNA"/>
</dbReference>
<dbReference type="Pfam" id="PF03600">
    <property type="entry name" value="CitMHS"/>
    <property type="match status" value="1"/>
</dbReference>
<dbReference type="InterPro" id="IPR004680">
    <property type="entry name" value="Cit_transptr-like_dom"/>
</dbReference>
<feature type="transmembrane region" description="Helical" evidence="8">
    <location>
        <begin position="329"/>
        <end position="354"/>
    </location>
</feature>
<dbReference type="GO" id="GO:0005886">
    <property type="term" value="C:plasma membrane"/>
    <property type="evidence" value="ECO:0007669"/>
    <property type="project" value="UniProtKB-SubCell"/>
</dbReference>
<evidence type="ECO:0000256" key="5">
    <source>
        <dbReference type="ARBA" id="ARBA00022692"/>
    </source>
</evidence>
<evidence type="ECO:0000313" key="10">
    <source>
        <dbReference type="EMBL" id="TET45042.1"/>
    </source>
</evidence>
<name>A0A523UR79_UNCT6</name>
<comment type="subcellular location">
    <subcellularLocation>
        <location evidence="1">Cell membrane</location>
        <topology evidence="1">Multi-pass membrane protein</topology>
    </subcellularLocation>
</comment>
<feature type="domain" description="Citrate transporter-like" evidence="9">
    <location>
        <begin position="29"/>
        <end position="381"/>
    </location>
</feature>
<feature type="transmembrane region" description="Helical" evidence="8">
    <location>
        <begin position="288"/>
        <end position="308"/>
    </location>
</feature>
<dbReference type="Proteomes" id="UP000315525">
    <property type="component" value="Unassembled WGS sequence"/>
</dbReference>
<accession>A0A523UR79</accession>
<feature type="transmembrane region" description="Helical" evidence="8">
    <location>
        <begin position="12"/>
        <end position="32"/>
    </location>
</feature>
<evidence type="ECO:0000313" key="11">
    <source>
        <dbReference type="Proteomes" id="UP000315525"/>
    </source>
</evidence>
<evidence type="ECO:0000256" key="7">
    <source>
        <dbReference type="ARBA" id="ARBA00023136"/>
    </source>
</evidence>
<comment type="similarity">
    <text evidence="2">Belongs to the CitM (TC 2.A.11) transporter family.</text>
</comment>
<evidence type="ECO:0000256" key="2">
    <source>
        <dbReference type="ARBA" id="ARBA00009843"/>
    </source>
</evidence>
<dbReference type="InterPro" id="IPR051475">
    <property type="entry name" value="Diverse_Ion_Transporter"/>
</dbReference>